<name>A0ACD5DEP1_9LACO</name>
<organism evidence="1 2">
    <name type="scientific">Lentilactobacillus terminaliae</name>
    <dbReference type="NCBI Taxonomy" id="3003483"/>
    <lineage>
        <taxon>Bacteria</taxon>
        <taxon>Bacillati</taxon>
        <taxon>Bacillota</taxon>
        <taxon>Bacilli</taxon>
        <taxon>Lactobacillales</taxon>
        <taxon>Lactobacillaceae</taxon>
        <taxon>Lentilactobacillus</taxon>
    </lineage>
</organism>
<accession>A0ACD5DEP1</accession>
<reference evidence="1" key="1">
    <citation type="submission" date="2024-08" db="EMBL/GenBank/DDBJ databases">
        <title>Lentilactobacillus sp. nov., isolated from tree bark.</title>
        <authorList>
            <person name="Phuengjayaem S."/>
            <person name="Tanasupawat S."/>
        </authorList>
    </citation>
    <scope>NUCLEOTIDE SEQUENCE</scope>
    <source>
        <strain evidence="1">SPB1-3</strain>
    </source>
</reference>
<evidence type="ECO:0000313" key="1">
    <source>
        <dbReference type="EMBL" id="XFD39405.1"/>
    </source>
</evidence>
<keyword evidence="2" id="KW-1185">Reference proteome</keyword>
<sequence>MESVFISGLGMIGSSLARNIKQGNQQVKILGYDPELVNGEFLISEHDVDQLTSFASGAESADVIFLCGPVDVIKQQITELATLNLKKDVVVTDVGSTKQEIMSVAHQLRDKQITFVGGHPMAGSHLTGARSGRSDLFVGAAYFLIPTSADNAGVVRIQRLLSNANVNWQLVTAKEHDSFVGAGSHLPHIIASTLALSALKTIDNTTVDAKLVAGGFCDTTRIAAADPDMWTAIMDSNREIILEQLNQFNDELKKLKTAIEQKNKAQIHDFFSDAQKIRKTIDRR</sequence>
<protein>
    <submittedName>
        <fullName evidence="1">Prephenate dehydrogenase</fullName>
    </submittedName>
</protein>
<dbReference type="EMBL" id="CP168151">
    <property type="protein sequence ID" value="XFD39405.1"/>
    <property type="molecule type" value="Genomic_DNA"/>
</dbReference>
<proteinExistence type="predicted"/>
<dbReference type="Proteomes" id="UP001149860">
    <property type="component" value="Chromosome"/>
</dbReference>
<evidence type="ECO:0000313" key="2">
    <source>
        <dbReference type="Proteomes" id="UP001149860"/>
    </source>
</evidence>
<gene>
    <name evidence="1" type="ORF">O0236_008375</name>
</gene>